<gene>
    <name evidence="2" type="ORF">ACFVKH_11145</name>
</gene>
<dbReference type="EMBL" id="JBHZOL010000073">
    <property type="protein sequence ID" value="MFE4106836.1"/>
    <property type="molecule type" value="Genomic_DNA"/>
</dbReference>
<sequence length="160" mass="17259">MLQFLSKSYRSLALAAFVLLGSLPALAQTALFDNLVLPAELPNEAPSAEGFTAGFYSLANIVSRDSDGNFCLGFADSTPDHILVLEQDLAELTLQVDSGGQATTLLVQGPDDNTIRCASGTRRQPDAVLQDTDWLAGSYRVWVGAFEQGNRYDYVLTARP</sequence>
<evidence type="ECO:0000256" key="1">
    <source>
        <dbReference type="SAM" id="SignalP"/>
    </source>
</evidence>
<dbReference type="RefSeq" id="WP_377964978.1">
    <property type="nucleotide sequence ID" value="NZ_JBHZOL010000073.1"/>
</dbReference>
<protein>
    <recommendedName>
        <fullName evidence="4">Peptidase S1</fullName>
    </recommendedName>
</protein>
<comment type="caution">
    <text evidence="2">The sequence shown here is derived from an EMBL/GenBank/DDBJ whole genome shotgun (WGS) entry which is preliminary data.</text>
</comment>
<proteinExistence type="predicted"/>
<organism evidence="2 3">
    <name type="scientific">Almyronema epifaneia S1</name>
    <dbReference type="NCBI Taxonomy" id="2991925"/>
    <lineage>
        <taxon>Bacteria</taxon>
        <taxon>Bacillati</taxon>
        <taxon>Cyanobacteriota</taxon>
        <taxon>Cyanophyceae</taxon>
        <taxon>Nodosilineales</taxon>
        <taxon>Nodosilineaceae</taxon>
        <taxon>Almyronema</taxon>
        <taxon>Almyronema epifaneia</taxon>
    </lineage>
</organism>
<keyword evidence="3" id="KW-1185">Reference proteome</keyword>
<reference evidence="2 3" key="1">
    <citation type="submission" date="2024-10" db="EMBL/GenBank/DDBJ databases">
        <authorList>
            <person name="Ratan Roy A."/>
            <person name="Morales Sandoval P.H."/>
            <person name="De Los Santos Villalobos S."/>
            <person name="Chakraborty S."/>
            <person name="Mukherjee J."/>
        </authorList>
    </citation>
    <scope>NUCLEOTIDE SEQUENCE [LARGE SCALE GENOMIC DNA]</scope>
    <source>
        <strain evidence="2 3">S1</strain>
    </source>
</reference>
<evidence type="ECO:0008006" key="4">
    <source>
        <dbReference type="Google" id="ProtNLM"/>
    </source>
</evidence>
<evidence type="ECO:0000313" key="3">
    <source>
        <dbReference type="Proteomes" id="UP001600165"/>
    </source>
</evidence>
<accession>A0ABW6IF85</accession>
<dbReference type="Proteomes" id="UP001600165">
    <property type="component" value="Unassembled WGS sequence"/>
</dbReference>
<feature type="signal peptide" evidence="1">
    <location>
        <begin position="1"/>
        <end position="27"/>
    </location>
</feature>
<keyword evidence="1" id="KW-0732">Signal</keyword>
<name>A0ABW6IF85_9CYAN</name>
<evidence type="ECO:0000313" key="2">
    <source>
        <dbReference type="EMBL" id="MFE4106836.1"/>
    </source>
</evidence>
<feature type="chain" id="PRO_5046126911" description="Peptidase S1" evidence="1">
    <location>
        <begin position="28"/>
        <end position="160"/>
    </location>
</feature>